<sequence>MPNALVTFASEDGQTSKIAARIAESLRAQGIEVAVRDSAKADAGSHLASFDGVVIGSAIHLGHHAKALLEW</sequence>
<dbReference type="AlphaFoldDB" id="D9PMG0"/>
<reference evidence="2" key="1">
    <citation type="submission" date="2010-07" db="EMBL/GenBank/DDBJ databases">
        <authorList>
            <consortium name="CONSOLIDER consortium CSD2007-00005"/>
            <person name="Guazzaroni M.-E."/>
            <person name="Richter M."/>
            <person name="Garcia-Salamanca A."/>
            <person name="Yarza P."/>
            <person name="Ferrer M."/>
        </authorList>
    </citation>
    <scope>NUCLEOTIDE SEQUENCE</scope>
</reference>
<dbReference type="InterPro" id="IPR029039">
    <property type="entry name" value="Flavoprotein-like_sf"/>
</dbReference>
<dbReference type="Pfam" id="PF12724">
    <property type="entry name" value="Flavodoxin_5"/>
    <property type="match status" value="1"/>
</dbReference>
<dbReference type="SUPFAM" id="SSF52218">
    <property type="entry name" value="Flavoproteins"/>
    <property type="match status" value="1"/>
</dbReference>
<reference evidence="2" key="2">
    <citation type="journal article" date="2011" name="Microb. Ecol.">
        <title>Taxonomic and Functional Metagenomic Profiling of the Microbial Community in the Anoxic Sediment of a Sub-saline Shallow Lake (Laguna de Carrizo, Central Spain).</title>
        <authorList>
            <person name="Ferrer M."/>
            <person name="Guazzaroni M.E."/>
            <person name="Richter M."/>
            <person name="Garcia-Salamanca A."/>
            <person name="Yarza P."/>
            <person name="Suarez-Suarez A."/>
            <person name="Solano J."/>
            <person name="Alcaide M."/>
            <person name="van Dillewijn P."/>
            <person name="Molina-Henares M.A."/>
            <person name="Lopez-Cortes N."/>
            <person name="Al-Ramahi Y."/>
            <person name="Guerrero C."/>
            <person name="Acosta A."/>
            <person name="de Eugenio L.I."/>
            <person name="Martinez V."/>
            <person name="Marques S."/>
            <person name="Rojo F."/>
            <person name="Santero E."/>
            <person name="Genilloud O."/>
            <person name="Perez-Perez J."/>
            <person name="Rossello-Mora R."/>
            <person name="Ramos J.L."/>
        </authorList>
    </citation>
    <scope>NUCLEOTIDE SEQUENCE</scope>
</reference>
<proteinExistence type="predicted"/>
<feature type="domain" description="Flavodoxin-like" evidence="1">
    <location>
        <begin position="4"/>
        <end position="71"/>
    </location>
</feature>
<dbReference type="GO" id="GO:0010181">
    <property type="term" value="F:FMN binding"/>
    <property type="evidence" value="ECO:0007669"/>
    <property type="project" value="InterPro"/>
</dbReference>
<dbReference type="PROSITE" id="PS50902">
    <property type="entry name" value="FLAVODOXIN_LIKE"/>
    <property type="match status" value="1"/>
</dbReference>
<evidence type="ECO:0000259" key="1">
    <source>
        <dbReference type="PROSITE" id="PS50902"/>
    </source>
</evidence>
<evidence type="ECO:0000313" key="2">
    <source>
        <dbReference type="EMBL" id="EFK95256.1"/>
    </source>
</evidence>
<dbReference type="InterPro" id="IPR026816">
    <property type="entry name" value="Flavodoxin_dom"/>
</dbReference>
<comment type="caution">
    <text evidence="2">The sequence shown here is derived from an EMBL/GenBank/DDBJ whole genome shotgun (WGS) entry which is preliminary data.</text>
</comment>
<name>D9PMG0_9ZZZZ</name>
<accession>D9PMG0</accession>
<protein>
    <submittedName>
        <fullName evidence="2">Protoporphyrinogen oxidase</fullName>
    </submittedName>
</protein>
<gene>
    <name evidence="2" type="ORF">LDC_2738</name>
</gene>
<dbReference type="Gene3D" id="3.40.50.360">
    <property type="match status" value="1"/>
</dbReference>
<organism evidence="2">
    <name type="scientific">sediment metagenome</name>
    <dbReference type="NCBI Taxonomy" id="749907"/>
    <lineage>
        <taxon>unclassified sequences</taxon>
        <taxon>metagenomes</taxon>
        <taxon>ecological metagenomes</taxon>
    </lineage>
</organism>
<dbReference type="EMBL" id="ADZX01000828">
    <property type="protein sequence ID" value="EFK95256.1"/>
    <property type="molecule type" value="Genomic_DNA"/>
</dbReference>
<dbReference type="InterPro" id="IPR008254">
    <property type="entry name" value="Flavodoxin/NO_synth"/>
</dbReference>